<evidence type="ECO:0000313" key="3">
    <source>
        <dbReference type="Proteomes" id="UP000324222"/>
    </source>
</evidence>
<organism evidence="2 3">
    <name type="scientific">Portunus trituberculatus</name>
    <name type="common">Swimming crab</name>
    <name type="synonym">Neptunus trituberculatus</name>
    <dbReference type="NCBI Taxonomy" id="210409"/>
    <lineage>
        <taxon>Eukaryota</taxon>
        <taxon>Metazoa</taxon>
        <taxon>Ecdysozoa</taxon>
        <taxon>Arthropoda</taxon>
        <taxon>Crustacea</taxon>
        <taxon>Multicrustacea</taxon>
        <taxon>Malacostraca</taxon>
        <taxon>Eumalacostraca</taxon>
        <taxon>Eucarida</taxon>
        <taxon>Decapoda</taxon>
        <taxon>Pleocyemata</taxon>
        <taxon>Brachyura</taxon>
        <taxon>Eubrachyura</taxon>
        <taxon>Portunoidea</taxon>
        <taxon>Portunidae</taxon>
        <taxon>Portuninae</taxon>
        <taxon>Portunus</taxon>
    </lineage>
</organism>
<comment type="caution">
    <text evidence="2">The sequence shown here is derived from an EMBL/GenBank/DDBJ whole genome shotgun (WGS) entry which is preliminary data.</text>
</comment>
<keyword evidence="1" id="KW-0472">Membrane</keyword>
<name>A0A5B7IXD2_PORTR</name>
<keyword evidence="1" id="KW-0812">Transmembrane</keyword>
<keyword evidence="3" id="KW-1185">Reference proteome</keyword>
<gene>
    <name evidence="2" type="ORF">E2C01_085258</name>
</gene>
<keyword evidence="1" id="KW-1133">Transmembrane helix</keyword>
<evidence type="ECO:0000256" key="1">
    <source>
        <dbReference type="SAM" id="Phobius"/>
    </source>
</evidence>
<proteinExistence type="predicted"/>
<evidence type="ECO:0000313" key="2">
    <source>
        <dbReference type="EMBL" id="MPC90281.1"/>
    </source>
</evidence>
<accession>A0A5B7IXD2</accession>
<dbReference type="Proteomes" id="UP000324222">
    <property type="component" value="Unassembled WGS sequence"/>
</dbReference>
<sequence length="204" mass="21345">MSGQEHYTRVGHGVGCSSVYPTRSPSPAPWHFASLPDNSVISAVMISEDVGSGQRTSSAAHTHTLDTFYTSPSITVTHTAAIQSYRVSHRAPHTPHSAHTQHLALALRDAFLRASGVGRCGGGVAGRSGLAFFPIRAEDSSLAVAVIPSKVVGRRVGPWRGVKTEAAYHRVASGGRDENYQAAAAAAAAAVVVVVMVVVVVVVW</sequence>
<dbReference type="AlphaFoldDB" id="A0A5B7IXD2"/>
<protein>
    <submittedName>
        <fullName evidence="2">Uncharacterized protein</fullName>
    </submittedName>
</protein>
<reference evidence="2 3" key="1">
    <citation type="submission" date="2019-05" db="EMBL/GenBank/DDBJ databases">
        <title>Another draft genome of Portunus trituberculatus and its Hox gene families provides insights of decapod evolution.</title>
        <authorList>
            <person name="Jeong J.-H."/>
            <person name="Song I."/>
            <person name="Kim S."/>
            <person name="Choi T."/>
            <person name="Kim D."/>
            <person name="Ryu S."/>
            <person name="Kim W."/>
        </authorList>
    </citation>
    <scope>NUCLEOTIDE SEQUENCE [LARGE SCALE GENOMIC DNA]</scope>
    <source>
        <tissue evidence="2">Muscle</tissue>
    </source>
</reference>
<feature type="transmembrane region" description="Helical" evidence="1">
    <location>
        <begin position="182"/>
        <end position="203"/>
    </location>
</feature>
<dbReference type="EMBL" id="VSRR010083862">
    <property type="protein sequence ID" value="MPC90281.1"/>
    <property type="molecule type" value="Genomic_DNA"/>
</dbReference>